<dbReference type="Pfam" id="PF03330">
    <property type="entry name" value="DPBB_1"/>
    <property type="match status" value="2"/>
</dbReference>
<evidence type="ECO:0000256" key="2">
    <source>
        <dbReference type="ARBA" id="ARBA00004191"/>
    </source>
</evidence>
<dbReference type="GO" id="GO:0005576">
    <property type="term" value="C:extracellular region"/>
    <property type="evidence" value="ECO:0007669"/>
    <property type="project" value="InterPro"/>
</dbReference>
<dbReference type="Pfam" id="PF01357">
    <property type="entry name" value="Expansin_C"/>
    <property type="match status" value="2"/>
</dbReference>
<dbReference type="Proteomes" id="UP000026962">
    <property type="component" value="Chromosome 10"/>
</dbReference>
<dbReference type="OMA" id="MAMWKKK"/>
<evidence type="ECO:0000256" key="1">
    <source>
        <dbReference type="ARBA" id="ARBA00004170"/>
    </source>
</evidence>
<dbReference type="EnsemblPlants" id="OPUNC10G09670.1">
    <property type="protein sequence ID" value="OPUNC10G09670.1"/>
    <property type="gene ID" value="OPUNC10G09670"/>
</dbReference>
<dbReference type="InterPro" id="IPR007112">
    <property type="entry name" value="Expansin/allergen_DPBB_dom"/>
</dbReference>
<evidence type="ECO:0000259" key="10">
    <source>
        <dbReference type="PROSITE" id="PS50843"/>
    </source>
</evidence>
<evidence type="ECO:0000313" key="12">
    <source>
        <dbReference type="Proteomes" id="UP000026962"/>
    </source>
</evidence>
<evidence type="ECO:0000256" key="4">
    <source>
        <dbReference type="ARBA" id="ARBA00022512"/>
    </source>
</evidence>
<dbReference type="InterPro" id="IPR002963">
    <property type="entry name" value="Expansin"/>
</dbReference>
<dbReference type="PRINTS" id="PR01225">
    <property type="entry name" value="EXPANSNFAMLY"/>
</dbReference>
<evidence type="ECO:0000256" key="6">
    <source>
        <dbReference type="ARBA" id="ARBA00022729"/>
    </source>
</evidence>
<feature type="domain" description="Expansin-like EG45" evidence="9">
    <location>
        <begin position="313"/>
        <end position="428"/>
    </location>
</feature>
<keyword evidence="6 8" id="KW-0732">Signal</keyword>
<feature type="domain" description="Expansin-like CBD" evidence="10">
    <location>
        <begin position="175"/>
        <end position="254"/>
    </location>
</feature>
<dbReference type="Gramene" id="OPUNC10G09670.1">
    <property type="protein sequence ID" value="OPUNC10G09670.1"/>
    <property type="gene ID" value="OPUNC10G09670"/>
</dbReference>
<dbReference type="InterPro" id="IPR036908">
    <property type="entry name" value="RlpA-like_sf"/>
</dbReference>
<dbReference type="GO" id="GO:0009664">
    <property type="term" value="P:plant-type cell wall organization"/>
    <property type="evidence" value="ECO:0007669"/>
    <property type="project" value="InterPro"/>
</dbReference>
<comment type="similarity">
    <text evidence="3">Belongs to the expansin family. Expansin A subfamily.</text>
</comment>
<dbReference type="CDD" id="cd22274">
    <property type="entry name" value="DPBB_EXPA_N"/>
    <property type="match status" value="2"/>
</dbReference>
<dbReference type="Gene3D" id="2.60.40.760">
    <property type="entry name" value="Expansin, cellulose-binding-like domain"/>
    <property type="match status" value="2"/>
</dbReference>
<sequence>MTTEMSKSLAAFAVTVIVALLAAPAPAAAWSSGSATFYGGSDASGTMGGACGYGNQVMAWYGTSTAALSTVLYNGGASCGQCYQIACDAQADSRWCRAGATVTVTATNLCPPNPALPASDGGWCNPPRAHFDMAQPAWGQIGVSYQAGIIPVLYQRVPCSSRQGGVRFTVRGFNYFELVLVSNVGGSGSVASAWVKGTATDRTPMSRNWGANWQSFVGLAGQALTFGVTSTGGQTIVFTNVAPANWEFGMSFISNLQLAANRRMMLGRRPATMVRFFAVLALCVTSASAAAMGGWVSGTATFYGGKDASGTMGGACGYGNLYTQGYGVYNAALSTVLFNDGASCGQCYLIMCDASKTPEWCKAGTAVTITATNLCPPNWALPNDDGGWCNPPRPHFDMAQPAWETIGIYRAGIVPILYQQVKCWRQGGVRFTVSGFNYFELVLITNVAGSGSVQAMSVKGSKTGWIPLTRNWGANWQCNSALVGQALSFQVTSTGGQTLHINNVVPEWWEFGMTFTSNRQFDY</sequence>
<dbReference type="InterPro" id="IPR036749">
    <property type="entry name" value="Expansin_CBD_sf"/>
</dbReference>
<dbReference type="PANTHER" id="PTHR31867">
    <property type="entry name" value="EXPANSIN-A15"/>
    <property type="match status" value="1"/>
</dbReference>
<evidence type="ECO:0000256" key="7">
    <source>
        <dbReference type="ARBA" id="ARBA00023136"/>
    </source>
</evidence>
<evidence type="ECO:0000313" key="11">
    <source>
        <dbReference type="EnsemblPlants" id="OPUNC10G09670.1"/>
    </source>
</evidence>
<comment type="subcellular location">
    <subcellularLocation>
        <location evidence="1">Membrane</location>
        <topology evidence="1">Peripheral membrane protein</topology>
    </subcellularLocation>
    <subcellularLocation>
        <location evidence="2">Secreted</location>
        <location evidence="2">Cell wall</location>
    </subcellularLocation>
</comment>
<name>A0A0E0M815_ORYPU</name>
<dbReference type="Gene3D" id="2.40.40.10">
    <property type="entry name" value="RlpA-like domain"/>
    <property type="match status" value="2"/>
</dbReference>
<dbReference type="PRINTS" id="PR01226">
    <property type="entry name" value="EXPANSIN"/>
</dbReference>
<dbReference type="InterPro" id="IPR007118">
    <property type="entry name" value="Expan_Lol_pI"/>
</dbReference>
<dbReference type="HOGENOM" id="CLU_027462_6_0_1"/>
<dbReference type="SUPFAM" id="SSF49590">
    <property type="entry name" value="PHL pollen allergen"/>
    <property type="match status" value="2"/>
</dbReference>
<accession>A0A0E0M815</accession>
<feature type="domain" description="Expansin-like EG45" evidence="9">
    <location>
        <begin position="48"/>
        <end position="164"/>
    </location>
</feature>
<feature type="domain" description="Expansin-like CBD" evidence="10">
    <location>
        <begin position="438"/>
        <end position="517"/>
    </location>
</feature>
<evidence type="ECO:0000259" key="9">
    <source>
        <dbReference type="PROSITE" id="PS50842"/>
    </source>
</evidence>
<dbReference type="eggNOG" id="ENOG502SWQD">
    <property type="taxonomic scope" value="Eukaryota"/>
</dbReference>
<dbReference type="SMART" id="SM00837">
    <property type="entry name" value="DPBB_1"/>
    <property type="match status" value="2"/>
</dbReference>
<dbReference type="GO" id="GO:0016020">
    <property type="term" value="C:membrane"/>
    <property type="evidence" value="ECO:0007669"/>
    <property type="project" value="UniProtKB-SubCell"/>
</dbReference>
<dbReference type="SUPFAM" id="SSF50685">
    <property type="entry name" value="Barwin-like endoglucanases"/>
    <property type="match status" value="2"/>
</dbReference>
<evidence type="ECO:0000256" key="5">
    <source>
        <dbReference type="ARBA" id="ARBA00022525"/>
    </source>
</evidence>
<protein>
    <recommendedName>
        <fullName evidence="13">Expansin</fullName>
    </recommendedName>
</protein>
<evidence type="ECO:0008006" key="13">
    <source>
        <dbReference type="Google" id="ProtNLM"/>
    </source>
</evidence>
<reference evidence="11" key="2">
    <citation type="submission" date="2018-05" db="EMBL/GenBank/DDBJ databases">
        <title>OpunRS2 (Oryza punctata Reference Sequence Version 2).</title>
        <authorList>
            <person name="Zhang J."/>
            <person name="Kudrna D."/>
            <person name="Lee S."/>
            <person name="Talag J."/>
            <person name="Welchert J."/>
            <person name="Wing R.A."/>
        </authorList>
    </citation>
    <scope>NUCLEOTIDE SEQUENCE [LARGE SCALE GENOMIC DNA]</scope>
</reference>
<keyword evidence="7" id="KW-0472">Membrane</keyword>
<evidence type="ECO:0000256" key="3">
    <source>
        <dbReference type="ARBA" id="ARBA00005392"/>
    </source>
</evidence>
<reference evidence="11" key="1">
    <citation type="submission" date="2015-04" db="UniProtKB">
        <authorList>
            <consortium name="EnsemblPlants"/>
        </authorList>
    </citation>
    <scope>IDENTIFICATION</scope>
</reference>
<evidence type="ECO:0000256" key="8">
    <source>
        <dbReference type="SAM" id="SignalP"/>
    </source>
</evidence>
<dbReference type="PROSITE" id="PS50842">
    <property type="entry name" value="EXPANSIN_EG45"/>
    <property type="match status" value="2"/>
</dbReference>
<dbReference type="PROSITE" id="PS50843">
    <property type="entry name" value="EXPANSIN_CBD"/>
    <property type="match status" value="2"/>
</dbReference>
<dbReference type="InterPro" id="IPR009009">
    <property type="entry name" value="RlpA-like_DPBB"/>
</dbReference>
<dbReference type="InterPro" id="IPR007117">
    <property type="entry name" value="Expansin_CBD"/>
</dbReference>
<keyword evidence="12" id="KW-1185">Reference proteome</keyword>
<feature type="signal peptide" evidence="8">
    <location>
        <begin position="1"/>
        <end position="29"/>
    </location>
</feature>
<dbReference type="AlphaFoldDB" id="A0A0E0M815"/>
<feature type="chain" id="PRO_5002367637" description="Expansin" evidence="8">
    <location>
        <begin position="30"/>
        <end position="523"/>
    </location>
</feature>
<organism evidence="11">
    <name type="scientific">Oryza punctata</name>
    <name type="common">Red rice</name>
    <dbReference type="NCBI Taxonomy" id="4537"/>
    <lineage>
        <taxon>Eukaryota</taxon>
        <taxon>Viridiplantae</taxon>
        <taxon>Streptophyta</taxon>
        <taxon>Embryophyta</taxon>
        <taxon>Tracheophyta</taxon>
        <taxon>Spermatophyta</taxon>
        <taxon>Magnoliopsida</taxon>
        <taxon>Liliopsida</taxon>
        <taxon>Poales</taxon>
        <taxon>Poaceae</taxon>
        <taxon>BOP clade</taxon>
        <taxon>Oryzoideae</taxon>
        <taxon>Oryzeae</taxon>
        <taxon>Oryzinae</taxon>
        <taxon>Oryza</taxon>
    </lineage>
</organism>
<keyword evidence="5" id="KW-0964">Secreted</keyword>
<proteinExistence type="inferred from homology"/>
<keyword evidence="4" id="KW-0134">Cell wall</keyword>